<evidence type="ECO:0000313" key="2">
    <source>
        <dbReference type="Proteomes" id="UP000273811"/>
    </source>
</evidence>
<dbReference type="GeneID" id="56393080"/>
<reference evidence="1" key="1">
    <citation type="submission" date="2018-12" db="EMBL/GenBank/DDBJ databases">
        <authorList>
            <person name="Sun L."/>
            <person name="Chen Z."/>
        </authorList>
    </citation>
    <scope>NUCLEOTIDE SEQUENCE [LARGE SCALE GENOMIC DNA]</scope>
    <source>
        <strain evidence="1">DSM 16012</strain>
    </source>
</reference>
<dbReference type="GO" id="GO:0045892">
    <property type="term" value="P:negative regulation of DNA-templated transcription"/>
    <property type="evidence" value="ECO:0007669"/>
    <property type="project" value="UniProtKB-ARBA"/>
</dbReference>
<accession>A0A443IRK2</accession>
<proteinExistence type="predicted"/>
<keyword evidence="2" id="KW-1185">Reference proteome</keyword>
<sequence>MNYDDQMKNRVKRIEGQLRGILKMMDENKDCKEVITQLSAARTAIDRTIGVVVSSNLVECVQRANMAGKENTEELVKEAVNLLVKSR</sequence>
<dbReference type="CDD" id="cd10155">
    <property type="entry name" value="BsYrkD-like_DUF156"/>
    <property type="match status" value="1"/>
</dbReference>
<dbReference type="OrthoDB" id="9798732at2"/>
<dbReference type="Proteomes" id="UP000273811">
    <property type="component" value="Unassembled WGS sequence"/>
</dbReference>
<dbReference type="Pfam" id="PF02583">
    <property type="entry name" value="Trns_repr_metal"/>
    <property type="match status" value="1"/>
</dbReference>
<gene>
    <name evidence="1" type="ORF">D4N35_010605</name>
</gene>
<dbReference type="InterPro" id="IPR003735">
    <property type="entry name" value="Metal_Tscrpt_repr"/>
</dbReference>
<comment type="caution">
    <text evidence="1">The sequence shown here is derived from an EMBL/GenBank/DDBJ whole genome shotgun (WGS) entry which is preliminary data.</text>
</comment>
<dbReference type="GO" id="GO:0046872">
    <property type="term" value="F:metal ion binding"/>
    <property type="evidence" value="ECO:0007669"/>
    <property type="project" value="InterPro"/>
</dbReference>
<dbReference type="PANTHER" id="PTHR33677:SF5">
    <property type="entry name" value="TRANSCRIPTIONAL REPRESSOR FRMR"/>
    <property type="match status" value="1"/>
</dbReference>
<dbReference type="RefSeq" id="WP_120073323.1">
    <property type="nucleotide sequence ID" value="NZ_CP126113.1"/>
</dbReference>
<organism evidence="1 2">
    <name type="scientific">Siminovitchia fortis</name>
    <dbReference type="NCBI Taxonomy" id="254758"/>
    <lineage>
        <taxon>Bacteria</taxon>
        <taxon>Bacillati</taxon>
        <taxon>Bacillota</taxon>
        <taxon>Bacilli</taxon>
        <taxon>Bacillales</taxon>
        <taxon>Bacillaceae</taxon>
        <taxon>Siminovitchia</taxon>
    </lineage>
</organism>
<protein>
    <submittedName>
        <fullName evidence="1">Metal-sensitive transcriptional regulator</fullName>
    </submittedName>
</protein>
<dbReference type="Gene3D" id="1.20.58.1000">
    <property type="entry name" value="Metal-sensitive repressor, helix protomer"/>
    <property type="match status" value="1"/>
</dbReference>
<dbReference type="InterPro" id="IPR038390">
    <property type="entry name" value="Metal_Tscrpt_repr_sf"/>
</dbReference>
<dbReference type="GO" id="GO:0003677">
    <property type="term" value="F:DNA binding"/>
    <property type="evidence" value="ECO:0007669"/>
    <property type="project" value="InterPro"/>
</dbReference>
<dbReference type="EMBL" id="QYTU02000021">
    <property type="protein sequence ID" value="RWR09672.1"/>
    <property type="molecule type" value="Genomic_DNA"/>
</dbReference>
<dbReference type="PANTHER" id="PTHR33677">
    <property type="entry name" value="TRANSCRIPTIONAL REPRESSOR FRMR-RELATED"/>
    <property type="match status" value="1"/>
</dbReference>
<name>A0A443IRK2_9BACI</name>
<evidence type="ECO:0000313" key="1">
    <source>
        <dbReference type="EMBL" id="RWR09672.1"/>
    </source>
</evidence>
<dbReference type="AlphaFoldDB" id="A0A443IRK2"/>